<organism evidence="2 3">
    <name type="scientific">Penicillium thymicola</name>
    <dbReference type="NCBI Taxonomy" id="293382"/>
    <lineage>
        <taxon>Eukaryota</taxon>
        <taxon>Fungi</taxon>
        <taxon>Dikarya</taxon>
        <taxon>Ascomycota</taxon>
        <taxon>Pezizomycotina</taxon>
        <taxon>Eurotiomycetes</taxon>
        <taxon>Eurotiomycetidae</taxon>
        <taxon>Eurotiales</taxon>
        <taxon>Aspergillaceae</taxon>
        <taxon>Penicillium</taxon>
    </lineage>
</organism>
<proteinExistence type="predicted"/>
<protein>
    <submittedName>
        <fullName evidence="2">Uncharacterized protein</fullName>
    </submittedName>
</protein>
<evidence type="ECO:0000256" key="1">
    <source>
        <dbReference type="SAM" id="Phobius"/>
    </source>
</evidence>
<keyword evidence="1" id="KW-1133">Transmembrane helix</keyword>
<feature type="transmembrane region" description="Helical" evidence="1">
    <location>
        <begin position="37"/>
        <end position="56"/>
    </location>
</feature>
<keyword evidence="1" id="KW-0472">Membrane</keyword>
<dbReference type="AlphaFoldDB" id="A0AAI9XC31"/>
<keyword evidence="1" id="KW-0812">Transmembrane</keyword>
<evidence type="ECO:0000313" key="3">
    <source>
        <dbReference type="Proteomes" id="UP001227192"/>
    </source>
</evidence>
<gene>
    <name evidence="2" type="ORF">VN97_g2065</name>
</gene>
<keyword evidence="3" id="KW-1185">Reference proteome</keyword>
<comment type="caution">
    <text evidence="2">The sequence shown here is derived from an EMBL/GenBank/DDBJ whole genome shotgun (WGS) entry which is preliminary data.</text>
</comment>
<evidence type="ECO:0000313" key="2">
    <source>
        <dbReference type="EMBL" id="KAJ9491174.1"/>
    </source>
</evidence>
<accession>A0AAI9XC31</accession>
<sequence length="89" mass="9947">MVRLDKLIQVEAKLVGAKTLRRVVDGISVTVNGKLRYFVLTSSLSLSSIIIIIIIIVDDPTIQHIVVLHHLIYLTVDSNMLIGYFILTC</sequence>
<name>A0AAI9XC31_PENTH</name>
<reference evidence="2" key="2">
    <citation type="journal article" date="2016" name="Fungal Biol.">
        <title>Ochratoxin A production by Penicillium thymicola.</title>
        <authorList>
            <person name="Nguyen H.D.T."/>
            <person name="McMullin D.R."/>
            <person name="Ponomareva E."/>
            <person name="Riley R."/>
            <person name="Pomraning K.R."/>
            <person name="Baker S.E."/>
            <person name="Seifert K.A."/>
        </authorList>
    </citation>
    <scope>NUCLEOTIDE SEQUENCE</scope>
    <source>
        <strain evidence="2">DAOM 180753</strain>
    </source>
</reference>
<dbReference type="EMBL" id="LACB01000038">
    <property type="protein sequence ID" value="KAJ9491174.1"/>
    <property type="molecule type" value="Genomic_DNA"/>
</dbReference>
<reference evidence="2" key="1">
    <citation type="submission" date="2015-06" db="EMBL/GenBank/DDBJ databases">
        <authorList>
            <person name="Nguyen H."/>
        </authorList>
    </citation>
    <scope>NUCLEOTIDE SEQUENCE</scope>
    <source>
        <strain evidence="2">DAOM 180753</strain>
    </source>
</reference>
<dbReference type="Proteomes" id="UP001227192">
    <property type="component" value="Unassembled WGS sequence"/>
</dbReference>
<feature type="transmembrane region" description="Helical" evidence="1">
    <location>
        <begin position="62"/>
        <end position="87"/>
    </location>
</feature>